<dbReference type="EMBL" id="HBGJ01036499">
    <property type="protein sequence ID" value="CAD9264681.1"/>
    <property type="molecule type" value="Transcribed_RNA"/>
</dbReference>
<dbReference type="InterPro" id="IPR027517">
    <property type="entry name" value="Deoxyhypusine_hydroxylase"/>
</dbReference>
<evidence type="ECO:0000313" key="14">
    <source>
        <dbReference type="EMBL" id="CAD9264684.1"/>
    </source>
</evidence>
<protein>
    <recommendedName>
        <fullName evidence="9">Deoxyhypusine hydroxylase</fullName>
        <shortName evidence="9">DOHH</shortName>
        <ecNumber evidence="9">1.14.99.29</ecNumber>
    </recommendedName>
    <alternativeName>
        <fullName evidence="9">Deoxyhypusine dioxygenase</fullName>
    </alternativeName>
    <alternativeName>
        <fullName evidence="9">Deoxyhypusine monooxygenase</fullName>
    </alternativeName>
</protein>
<feature type="binding site" evidence="9">
    <location>
        <position position="241"/>
    </location>
    <ligand>
        <name>Fe cation</name>
        <dbReference type="ChEBI" id="CHEBI:24875"/>
        <label>2</label>
    </ligand>
</feature>
<comment type="cofactor">
    <cofactor evidence="9">
        <name>Fe(2+)</name>
        <dbReference type="ChEBI" id="CHEBI:29033"/>
    </cofactor>
    <text evidence="9">Binds 2 Fe(2+) ions per subunit.</text>
</comment>
<reference evidence="14" key="1">
    <citation type="submission" date="2021-01" db="EMBL/GenBank/DDBJ databases">
        <authorList>
            <person name="Corre E."/>
            <person name="Pelletier E."/>
            <person name="Niang G."/>
            <person name="Scheremetjew M."/>
            <person name="Finn R."/>
            <person name="Kale V."/>
            <person name="Holt S."/>
            <person name="Cochrane G."/>
            <person name="Meng A."/>
            <person name="Brown T."/>
            <person name="Cohen L."/>
        </authorList>
    </citation>
    <scope>NUCLEOTIDE SEQUENCE</scope>
    <source>
        <strain evidence="14">CCMP2877</strain>
    </source>
</reference>
<gene>
    <name evidence="10" type="ORF">PPAR1163_LOCUS23063</name>
    <name evidence="11" type="ORF">PPAR1163_LOCUS23065</name>
    <name evidence="12" type="ORF">PPAR1163_LOCUS23069</name>
    <name evidence="13" type="ORF">PPAR1163_LOCUS23070</name>
    <name evidence="14" type="ORF">PPAR1163_LOCUS23073</name>
    <name evidence="15" type="ORF">PPAR1163_LOCUS23074</name>
    <name evidence="16" type="ORF">PPAR1163_LOCUS23075</name>
    <name evidence="17" type="ORF">PPAR1163_LOCUS23076</name>
</gene>
<evidence type="ECO:0000313" key="13">
    <source>
        <dbReference type="EMBL" id="CAD9264681.1"/>
    </source>
</evidence>
<evidence type="ECO:0000256" key="8">
    <source>
        <dbReference type="ARBA" id="ARBA00023256"/>
    </source>
</evidence>
<evidence type="ECO:0000256" key="6">
    <source>
        <dbReference type="ARBA" id="ARBA00023004"/>
    </source>
</evidence>
<dbReference type="InterPro" id="IPR016024">
    <property type="entry name" value="ARM-type_fold"/>
</dbReference>
<organism evidence="14">
    <name type="scientific">Phaeomonas parva</name>
    <dbReference type="NCBI Taxonomy" id="124430"/>
    <lineage>
        <taxon>Eukaryota</taxon>
        <taxon>Sar</taxon>
        <taxon>Stramenopiles</taxon>
        <taxon>Ochrophyta</taxon>
        <taxon>Pinguiophyceae</taxon>
        <taxon>Pinguiochrysidales</taxon>
        <taxon>Pinguiochrysidaceae</taxon>
        <taxon>Phaeomonas</taxon>
    </lineage>
</organism>
<evidence type="ECO:0000256" key="1">
    <source>
        <dbReference type="ARBA" id="ARBA00000068"/>
    </source>
</evidence>
<dbReference type="UniPathway" id="UPA00354"/>
<accession>A0A6U4JUI0</accession>
<evidence type="ECO:0000313" key="17">
    <source>
        <dbReference type="EMBL" id="CAD9264687.1"/>
    </source>
</evidence>
<evidence type="ECO:0000313" key="10">
    <source>
        <dbReference type="EMBL" id="CAD9264674.1"/>
    </source>
</evidence>
<keyword evidence="6 9" id="KW-0408">Iron</keyword>
<feature type="binding site" evidence="9">
    <location>
        <position position="76"/>
    </location>
    <ligand>
        <name>Fe cation</name>
        <dbReference type="ChEBI" id="CHEBI:24875"/>
        <label>1</label>
    </ligand>
</feature>
<dbReference type="EMBL" id="HBGJ01036502">
    <property type="protein sequence ID" value="CAD9264684.1"/>
    <property type="molecule type" value="Transcribed_RNA"/>
</dbReference>
<comment type="pathway">
    <text evidence="2 9">Protein modification; eIF5A hypusination.</text>
</comment>
<feature type="binding site" evidence="9">
    <location>
        <position position="75"/>
    </location>
    <ligand>
        <name>Fe cation</name>
        <dbReference type="ChEBI" id="CHEBI:24875"/>
        <label>1</label>
    </ligand>
</feature>
<dbReference type="SUPFAM" id="SSF48371">
    <property type="entry name" value="ARM repeat"/>
    <property type="match status" value="1"/>
</dbReference>
<evidence type="ECO:0000256" key="2">
    <source>
        <dbReference type="ARBA" id="ARBA00005041"/>
    </source>
</evidence>
<feature type="binding site" evidence="9">
    <location>
        <position position="108"/>
    </location>
    <ligand>
        <name>Fe cation</name>
        <dbReference type="ChEBI" id="CHEBI:24875"/>
        <label>1</label>
    </ligand>
</feature>
<feature type="binding site" evidence="9">
    <location>
        <position position="275"/>
    </location>
    <ligand>
        <name>Fe cation</name>
        <dbReference type="ChEBI" id="CHEBI:24875"/>
        <label>2</label>
    </ligand>
</feature>
<evidence type="ECO:0000313" key="11">
    <source>
        <dbReference type="EMBL" id="CAD9264676.1"/>
    </source>
</evidence>
<keyword evidence="3 9" id="KW-0479">Metal-binding</keyword>
<dbReference type="EMBL" id="HBGJ01036491">
    <property type="protein sequence ID" value="CAD9264674.1"/>
    <property type="molecule type" value="Transcribed_RNA"/>
</dbReference>
<proteinExistence type="inferred from homology"/>
<comment type="function">
    <text evidence="9">Catalyzes the hydroxylation of the N(6)-(4-aminobutyl)-L-lysine intermediate to form hypusine, an essential post-translational modification only found in mature eIF-5A factor.</text>
</comment>
<evidence type="ECO:0000313" key="15">
    <source>
        <dbReference type="EMBL" id="CAD9264685.1"/>
    </source>
</evidence>
<dbReference type="EC" id="1.14.99.29" evidence="9"/>
<dbReference type="EMBL" id="HBGJ01036505">
    <property type="protein sequence ID" value="CAD9264686.1"/>
    <property type="molecule type" value="Transcribed_RNA"/>
</dbReference>
<feature type="binding site" evidence="9">
    <location>
        <position position="274"/>
    </location>
    <ligand>
        <name>Fe cation</name>
        <dbReference type="ChEBI" id="CHEBI:24875"/>
        <label>2</label>
    </ligand>
</feature>
<dbReference type="SMART" id="SM00567">
    <property type="entry name" value="EZ_HEAT"/>
    <property type="match status" value="6"/>
</dbReference>
<dbReference type="GO" id="GO:0046872">
    <property type="term" value="F:metal ion binding"/>
    <property type="evidence" value="ECO:0007669"/>
    <property type="project" value="UniProtKB-KW"/>
</dbReference>
<evidence type="ECO:0000313" key="16">
    <source>
        <dbReference type="EMBL" id="CAD9264686.1"/>
    </source>
</evidence>
<keyword evidence="8 9" id="KW-0386">Hypusine biosynthesis</keyword>
<feature type="binding site" evidence="9">
    <location>
        <position position="109"/>
    </location>
    <ligand>
        <name>Fe cation</name>
        <dbReference type="ChEBI" id="CHEBI:24875"/>
        <label>1</label>
    </ligand>
</feature>
<dbReference type="EMBL" id="HBGJ01036498">
    <property type="protein sequence ID" value="CAD9264680.1"/>
    <property type="molecule type" value="Transcribed_RNA"/>
</dbReference>
<dbReference type="AlphaFoldDB" id="A0A6U4JUI0"/>
<feature type="binding site" evidence="9">
    <location>
        <position position="242"/>
    </location>
    <ligand>
        <name>Fe cation</name>
        <dbReference type="ChEBI" id="CHEBI:24875"/>
        <label>2</label>
    </ligand>
</feature>
<dbReference type="EMBL" id="HBGJ01036504">
    <property type="protein sequence ID" value="CAD9264685.1"/>
    <property type="molecule type" value="Transcribed_RNA"/>
</dbReference>
<comment type="catalytic activity">
    <reaction evidence="1 9">
        <text>[eIF5A protein]-deoxyhypusine + AH2 + O2 = [eIF5A protein]-hypusine + A + H2O</text>
        <dbReference type="Rhea" id="RHEA:14101"/>
        <dbReference type="Rhea" id="RHEA-COMP:10144"/>
        <dbReference type="Rhea" id="RHEA-COMP:12592"/>
        <dbReference type="ChEBI" id="CHEBI:13193"/>
        <dbReference type="ChEBI" id="CHEBI:15377"/>
        <dbReference type="ChEBI" id="CHEBI:15379"/>
        <dbReference type="ChEBI" id="CHEBI:17499"/>
        <dbReference type="ChEBI" id="CHEBI:82657"/>
        <dbReference type="ChEBI" id="CHEBI:91175"/>
        <dbReference type="EC" id="1.14.99.29"/>
    </reaction>
</comment>
<keyword evidence="7 9" id="KW-0503">Monooxygenase</keyword>
<dbReference type="InterPro" id="IPR011989">
    <property type="entry name" value="ARM-like"/>
</dbReference>
<dbReference type="EMBL" id="HBGJ01036494">
    <property type="protein sequence ID" value="CAD9264676.1"/>
    <property type="molecule type" value="Transcribed_RNA"/>
</dbReference>
<sequence length="328" mass="34565">MAEFGDAAMDTAVPLETLRASLSDLQEPVGKRTHAAFLLRTLAVDAEKPAAQREEAIGALASALRNTEDGALMRHEVAYILGQIRSSVALPALTAVLRDGEDDAIVRHECAEALGAIGDPDALDVLREHADDAAPEVRDTCELAVALLEHRARVAAGNAGKGEGGDANAASGPYLSVDPAPPLAEDLSTEEVARIFNAAGSETLFQRYRAMFSLRNRAHRDTAALEALCGGLKDGNALFRHEVAYVLGQVQAPASAPALVASLEDRAEHRMVRHEAAEALGAIGGVSVEDVLEKYVGDDETMVKQSCEVALDSIDYWSNFAAASASSA</sequence>
<evidence type="ECO:0000256" key="3">
    <source>
        <dbReference type="ARBA" id="ARBA00022723"/>
    </source>
</evidence>
<evidence type="ECO:0000256" key="4">
    <source>
        <dbReference type="ARBA" id="ARBA00022737"/>
    </source>
</evidence>
<dbReference type="Pfam" id="PF13646">
    <property type="entry name" value="HEAT_2"/>
    <property type="match status" value="2"/>
</dbReference>
<evidence type="ECO:0000256" key="9">
    <source>
        <dbReference type="HAMAP-Rule" id="MF_03101"/>
    </source>
</evidence>
<dbReference type="InterPro" id="IPR004155">
    <property type="entry name" value="PBS_lyase_HEAT"/>
</dbReference>
<dbReference type="PANTHER" id="PTHR12697:SF5">
    <property type="entry name" value="DEOXYHYPUSINE HYDROXYLASE"/>
    <property type="match status" value="1"/>
</dbReference>
<dbReference type="GO" id="GO:0019135">
    <property type="term" value="F:deoxyhypusine monooxygenase activity"/>
    <property type="evidence" value="ECO:0007669"/>
    <property type="project" value="UniProtKB-UniRule"/>
</dbReference>
<keyword evidence="5 9" id="KW-0560">Oxidoreductase</keyword>
<keyword evidence="4" id="KW-0677">Repeat</keyword>
<evidence type="ECO:0000313" key="12">
    <source>
        <dbReference type="EMBL" id="CAD9264680.1"/>
    </source>
</evidence>
<dbReference type="Gene3D" id="1.25.10.10">
    <property type="entry name" value="Leucine-rich Repeat Variant"/>
    <property type="match status" value="2"/>
</dbReference>
<dbReference type="HAMAP" id="MF_03101">
    <property type="entry name" value="Deoxyhypusine_hydroxylase"/>
    <property type="match status" value="1"/>
</dbReference>
<comment type="similarity">
    <text evidence="9">Belongs to the deoxyhypusine hydroxylase family.</text>
</comment>
<evidence type="ECO:0000256" key="5">
    <source>
        <dbReference type="ARBA" id="ARBA00023002"/>
    </source>
</evidence>
<name>A0A6U4JUI0_9STRA</name>
<dbReference type="EMBL" id="HBGJ01036506">
    <property type="protein sequence ID" value="CAD9264687.1"/>
    <property type="molecule type" value="Transcribed_RNA"/>
</dbReference>
<evidence type="ECO:0000256" key="7">
    <source>
        <dbReference type="ARBA" id="ARBA00023033"/>
    </source>
</evidence>
<dbReference type="PANTHER" id="PTHR12697">
    <property type="entry name" value="PBS LYASE HEAT-LIKE PROTEIN"/>
    <property type="match status" value="1"/>
</dbReference>